<keyword evidence="1" id="KW-0812">Transmembrane</keyword>
<evidence type="ECO:0000256" key="1">
    <source>
        <dbReference type="SAM" id="Phobius"/>
    </source>
</evidence>
<comment type="caution">
    <text evidence="2">The sequence shown here is derived from an EMBL/GenBank/DDBJ whole genome shotgun (WGS) entry which is preliminary data.</text>
</comment>
<dbReference type="AlphaFoldDB" id="A0A830HXP4"/>
<gene>
    <name evidence="2" type="ORF">PPROV_001073900</name>
</gene>
<reference evidence="2" key="1">
    <citation type="submission" date="2020-10" db="EMBL/GenBank/DDBJ databases">
        <title>Unveiling of a novel bifunctional photoreceptor, Dualchrome1, isolated from a cosmopolitan green alga.</title>
        <authorList>
            <person name="Suzuki S."/>
            <person name="Kawachi M."/>
        </authorList>
    </citation>
    <scope>NUCLEOTIDE SEQUENCE</scope>
    <source>
        <strain evidence="2">NIES 2893</strain>
    </source>
</reference>
<sequence>MAAGARAPGLGGGAVPRVYRALGRVQHEFASAPMRSSPFADNPWFLCVVVTILLATVLLIGGTRSSLAHAGRAVAAAPKSRVLSQTLKQNQKRATRALGTGYALVG</sequence>
<keyword evidence="1" id="KW-1133">Transmembrane helix</keyword>
<keyword evidence="1" id="KW-0472">Membrane</keyword>
<evidence type="ECO:0000313" key="2">
    <source>
        <dbReference type="EMBL" id="GHP12012.1"/>
    </source>
</evidence>
<dbReference type="Proteomes" id="UP000660262">
    <property type="component" value="Unassembled WGS sequence"/>
</dbReference>
<organism evidence="2 3">
    <name type="scientific">Pycnococcus provasolii</name>
    <dbReference type="NCBI Taxonomy" id="41880"/>
    <lineage>
        <taxon>Eukaryota</taxon>
        <taxon>Viridiplantae</taxon>
        <taxon>Chlorophyta</taxon>
        <taxon>Pseudoscourfieldiophyceae</taxon>
        <taxon>Pseudoscourfieldiales</taxon>
        <taxon>Pycnococcaceae</taxon>
        <taxon>Pycnococcus</taxon>
    </lineage>
</organism>
<feature type="transmembrane region" description="Helical" evidence="1">
    <location>
        <begin position="43"/>
        <end position="62"/>
    </location>
</feature>
<keyword evidence="3" id="KW-1185">Reference proteome</keyword>
<name>A0A830HXP4_9CHLO</name>
<proteinExistence type="predicted"/>
<accession>A0A830HXP4</accession>
<dbReference type="EMBL" id="BNJQ01000037">
    <property type="protein sequence ID" value="GHP12012.1"/>
    <property type="molecule type" value="Genomic_DNA"/>
</dbReference>
<protein>
    <submittedName>
        <fullName evidence="2">Uncharacterized protein</fullName>
    </submittedName>
</protein>
<evidence type="ECO:0000313" key="3">
    <source>
        <dbReference type="Proteomes" id="UP000660262"/>
    </source>
</evidence>